<accession>A0A9P7MCS3</accession>
<keyword evidence="1" id="KW-0732">Signal</keyword>
<sequence>MQLLSAILVAVAATGAVADIPATTQRSTPTSINSDPVPYPRWCNHGTGGNGGCEANGRNTYCIDTHAWTSADVPGYTVQYRADLLLRGLSIGDGCFEE</sequence>
<gene>
    <name evidence="2" type="ORF">E4U60_001737</name>
</gene>
<name>A0A9P7MCS3_9HYPO</name>
<reference evidence="2 3" key="1">
    <citation type="journal article" date="2020" name="bioRxiv">
        <title>Whole genome comparisons of ergot fungi reveals the divergence and evolution of species within the genus Claviceps are the result of varying mechanisms driving genome evolution and host range expansion.</title>
        <authorList>
            <person name="Wyka S.A."/>
            <person name="Mondo S.J."/>
            <person name="Liu M."/>
            <person name="Dettman J."/>
            <person name="Nalam V."/>
            <person name="Broders K.D."/>
        </authorList>
    </citation>
    <scope>NUCLEOTIDE SEQUENCE [LARGE SCALE GENOMIC DNA]</scope>
    <source>
        <strain evidence="2 3">CCC 1485</strain>
    </source>
</reference>
<dbReference type="OrthoDB" id="4951499at2759"/>
<evidence type="ECO:0000313" key="2">
    <source>
        <dbReference type="EMBL" id="KAG5937725.1"/>
    </source>
</evidence>
<dbReference type="AlphaFoldDB" id="A0A9P7MCS3"/>
<dbReference type="Proteomes" id="UP000706124">
    <property type="component" value="Unassembled WGS sequence"/>
</dbReference>
<protein>
    <submittedName>
        <fullName evidence="2">Uncharacterized protein</fullName>
    </submittedName>
</protein>
<feature type="signal peptide" evidence="1">
    <location>
        <begin position="1"/>
        <end position="18"/>
    </location>
</feature>
<organism evidence="2 3">
    <name type="scientific">Claviceps pazoutovae</name>
    <dbReference type="NCBI Taxonomy" id="1649127"/>
    <lineage>
        <taxon>Eukaryota</taxon>
        <taxon>Fungi</taxon>
        <taxon>Dikarya</taxon>
        <taxon>Ascomycota</taxon>
        <taxon>Pezizomycotina</taxon>
        <taxon>Sordariomycetes</taxon>
        <taxon>Hypocreomycetidae</taxon>
        <taxon>Hypocreales</taxon>
        <taxon>Clavicipitaceae</taxon>
        <taxon>Claviceps</taxon>
    </lineage>
</organism>
<evidence type="ECO:0000256" key="1">
    <source>
        <dbReference type="SAM" id="SignalP"/>
    </source>
</evidence>
<keyword evidence="3" id="KW-1185">Reference proteome</keyword>
<proteinExistence type="predicted"/>
<feature type="chain" id="PRO_5040472154" evidence="1">
    <location>
        <begin position="19"/>
        <end position="98"/>
    </location>
</feature>
<evidence type="ECO:0000313" key="3">
    <source>
        <dbReference type="Proteomes" id="UP000706124"/>
    </source>
</evidence>
<comment type="caution">
    <text evidence="2">The sequence shown here is derived from an EMBL/GenBank/DDBJ whole genome shotgun (WGS) entry which is preliminary data.</text>
</comment>
<dbReference type="EMBL" id="SRPO01000173">
    <property type="protein sequence ID" value="KAG5937725.1"/>
    <property type="molecule type" value="Genomic_DNA"/>
</dbReference>